<dbReference type="Proteomes" id="UP000041254">
    <property type="component" value="Unassembled WGS sequence"/>
</dbReference>
<accession>A0A0G4E9Q2</accession>
<dbReference type="InParanoid" id="A0A0G4E9Q2"/>
<protein>
    <submittedName>
        <fullName evidence="2">Uncharacterized protein</fullName>
    </submittedName>
</protein>
<reference evidence="2 3" key="1">
    <citation type="submission" date="2014-11" db="EMBL/GenBank/DDBJ databases">
        <authorList>
            <person name="Zhu J."/>
            <person name="Qi W."/>
            <person name="Song R."/>
        </authorList>
    </citation>
    <scope>NUCLEOTIDE SEQUENCE [LARGE SCALE GENOMIC DNA]</scope>
</reference>
<organism evidence="2 3">
    <name type="scientific">Vitrella brassicaformis (strain CCMP3155)</name>
    <dbReference type="NCBI Taxonomy" id="1169540"/>
    <lineage>
        <taxon>Eukaryota</taxon>
        <taxon>Sar</taxon>
        <taxon>Alveolata</taxon>
        <taxon>Colpodellida</taxon>
        <taxon>Vitrellaceae</taxon>
        <taxon>Vitrella</taxon>
    </lineage>
</organism>
<feature type="region of interest" description="Disordered" evidence="1">
    <location>
        <begin position="20"/>
        <end position="92"/>
    </location>
</feature>
<sequence length="92" mass="10610">MVRLYGKPSFDTARRFYNSLGRDGAMWGSVPRDTRRSQPAQPQRSEKRPAKGRQKQLADEDPQPAKTRKTDKAGGHRSRKRKKPDDDDEFIP</sequence>
<name>A0A0G4E9Q2_VITBC</name>
<keyword evidence="3" id="KW-1185">Reference proteome</keyword>
<evidence type="ECO:0000313" key="3">
    <source>
        <dbReference type="Proteomes" id="UP000041254"/>
    </source>
</evidence>
<evidence type="ECO:0000313" key="2">
    <source>
        <dbReference type="EMBL" id="CEL91911.1"/>
    </source>
</evidence>
<dbReference type="AlphaFoldDB" id="A0A0G4E9Q2"/>
<proteinExistence type="predicted"/>
<dbReference type="VEuPathDB" id="CryptoDB:Vbra_6665"/>
<evidence type="ECO:0000256" key="1">
    <source>
        <dbReference type="SAM" id="MobiDB-lite"/>
    </source>
</evidence>
<dbReference type="EMBL" id="CDMY01000033">
    <property type="protein sequence ID" value="CEL91911.1"/>
    <property type="molecule type" value="Genomic_DNA"/>
</dbReference>
<gene>
    <name evidence="2" type="ORF">Vbra_6665</name>
</gene>